<evidence type="ECO:0000313" key="4">
    <source>
        <dbReference type="EnsemblProtists" id="EKX55110"/>
    </source>
</evidence>
<dbReference type="RefSeq" id="XP_005842090.1">
    <property type="nucleotide sequence ID" value="XM_005842033.1"/>
</dbReference>
<reference evidence="3 5" key="1">
    <citation type="journal article" date="2012" name="Nature">
        <title>Algal genomes reveal evolutionary mosaicism and the fate of nucleomorphs.</title>
        <authorList>
            <consortium name="DOE Joint Genome Institute"/>
            <person name="Curtis B.A."/>
            <person name="Tanifuji G."/>
            <person name="Burki F."/>
            <person name="Gruber A."/>
            <person name="Irimia M."/>
            <person name="Maruyama S."/>
            <person name="Arias M.C."/>
            <person name="Ball S.G."/>
            <person name="Gile G.H."/>
            <person name="Hirakawa Y."/>
            <person name="Hopkins J.F."/>
            <person name="Kuo A."/>
            <person name="Rensing S.A."/>
            <person name="Schmutz J."/>
            <person name="Symeonidi A."/>
            <person name="Elias M."/>
            <person name="Eveleigh R.J."/>
            <person name="Herman E.K."/>
            <person name="Klute M.J."/>
            <person name="Nakayama T."/>
            <person name="Obornik M."/>
            <person name="Reyes-Prieto A."/>
            <person name="Armbrust E.V."/>
            <person name="Aves S.J."/>
            <person name="Beiko R.G."/>
            <person name="Coutinho P."/>
            <person name="Dacks J.B."/>
            <person name="Durnford D.G."/>
            <person name="Fast N.M."/>
            <person name="Green B.R."/>
            <person name="Grisdale C.J."/>
            <person name="Hempel F."/>
            <person name="Henrissat B."/>
            <person name="Hoppner M.P."/>
            <person name="Ishida K."/>
            <person name="Kim E."/>
            <person name="Koreny L."/>
            <person name="Kroth P.G."/>
            <person name="Liu Y."/>
            <person name="Malik S.B."/>
            <person name="Maier U.G."/>
            <person name="McRose D."/>
            <person name="Mock T."/>
            <person name="Neilson J.A."/>
            <person name="Onodera N.T."/>
            <person name="Poole A.M."/>
            <person name="Pritham E.J."/>
            <person name="Richards T.A."/>
            <person name="Rocap G."/>
            <person name="Roy S.W."/>
            <person name="Sarai C."/>
            <person name="Schaack S."/>
            <person name="Shirato S."/>
            <person name="Slamovits C.H."/>
            <person name="Spencer D.F."/>
            <person name="Suzuki S."/>
            <person name="Worden A.Z."/>
            <person name="Zauner S."/>
            <person name="Barry K."/>
            <person name="Bell C."/>
            <person name="Bharti A.K."/>
            <person name="Crow J.A."/>
            <person name="Grimwood J."/>
            <person name="Kramer R."/>
            <person name="Lindquist E."/>
            <person name="Lucas S."/>
            <person name="Salamov A."/>
            <person name="McFadden G.I."/>
            <person name="Lane C.E."/>
            <person name="Keeling P.J."/>
            <person name="Gray M.W."/>
            <person name="Grigoriev I.V."/>
            <person name="Archibald J.M."/>
        </authorList>
    </citation>
    <scope>NUCLEOTIDE SEQUENCE</scope>
    <source>
        <strain evidence="3 5">CCMP2712</strain>
    </source>
</reference>
<keyword evidence="2" id="KW-0812">Transmembrane</keyword>
<dbReference type="AlphaFoldDB" id="L1K3R4"/>
<feature type="transmembrane region" description="Helical" evidence="2">
    <location>
        <begin position="212"/>
        <end position="235"/>
    </location>
</feature>
<dbReference type="PaxDb" id="55529-EKX55110"/>
<gene>
    <name evidence="3" type="ORF">GUITHDRAFT_99740</name>
</gene>
<feature type="region of interest" description="Disordered" evidence="1">
    <location>
        <begin position="57"/>
        <end position="82"/>
    </location>
</feature>
<keyword evidence="2" id="KW-1133">Transmembrane helix</keyword>
<proteinExistence type="predicted"/>
<dbReference type="KEGG" id="gtt:GUITHDRAFT_99740"/>
<dbReference type="EnsemblProtists" id="EKX55110">
    <property type="protein sequence ID" value="EKX55110"/>
    <property type="gene ID" value="GUITHDRAFT_99740"/>
</dbReference>
<name>L1K3R4_GUITC</name>
<dbReference type="HOGENOM" id="CLU_938282_0_0_1"/>
<keyword evidence="5" id="KW-1185">Reference proteome</keyword>
<protein>
    <submittedName>
        <fullName evidence="3 4">Uncharacterized protein</fullName>
    </submittedName>
</protein>
<keyword evidence="2" id="KW-0472">Membrane</keyword>
<reference evidence="5" key="2">
    <citation type="submission" date="2012-11" db="EMBL/GenBank/DDBJ databases">
        <authorList>
            <person name="Kuo A."/>
            <person name="Curtis B.A."/>
            <person name="Tanifuji G."/>
            <person name="Burki F."/>
            <person name="Gruber A."/>
            <person name="Irimia M."/>
            <person name="Maruyama S."/>
            <person name="Arias M.C."/>
            <person name="Ball S.G."/>
            <person name="Gile G.H."/>
            <person name="Hirakawa Y."/>
            <person name="Hopkins J.F."/>
            <person name="Rensing S.A."/>
            <person name="Schmutz J."/>
            <person name="Symeonidi A."/>
            <person name="Elias M."/>
            <person name="Eveleigh R.J."/>
            <person name="Herman E.K."/>
            <person name="Klute M.J."/>
            <person name="Nakayama T."/>
            <person name="Obornik M."/>
            <person name="Reyes-Prieto A."/>
            <person name="Armbrust E.V."/>
            <person name="Aves S.J."/>
            <person name="Beiko R.G."/>
            <person name="Coutinho P."/>
            <person name="Dacks J.B."/>
            <person name="Durnford D.G."/>
            <person name="Fast N.M."/>
            <person name="Green B.R."/>
            <person name="Grisdale C."/>
            <person name="Hempe F."/>
            <person name="Henrissat B."/>
            <person name="Hoppner M.P."/>
            <person name="Ishida K.-I."/>
            <person name="Kim E."/>
            <person name="Koreny L."/>
            <person name="Kroth P.G."/>
            <person name="Liu Y."/>
            <person name="Malik S.-B."/>
            <person name="Maier U.G."/>
            <person name="McRose D."/>
            <person name="Mock T."/>
            <person name="Neilson J.A."/>
            <person name="Onodera N.T."/>
            <person name="Poole A.M."/>
            <person name="Pritham E.J."/>
            <person name="Richards T.A."/>
            <person name="Rocap G."/>
            <person name="Roy S.W."/>
            <person name="Sarai C."/>
            <person name="Schaack S."/>
            <person name="Shirato S."/>
            <person name="Slamovits C.H."/>
            <person name="Spencer D.F."/>
            <person name="Suzuki S."/>
            <person name="Worden A.Z."/>
            <person name="Zauner S."/>
            <person name="Barry K."/>
            <person name="Bell C."/>
            <person name="Bharti A.K."/>
            <person name="Crow J.A."/>
            <person name="Grimwood J."/>
            <person name="Kramer R."/>
            <person name="Lindquist E."/>
            <person name="Lucas S."/>
            <person name="Salamov A."/>
            <person name="McFadden G.I."/>
            <person name="Lane C.E."/>
            <person name="Keeling P.J."/>
            <person name="Gray M.W."/>
            <person name="Grigoriev I.V."/>
            <person name="Archibald J.M."/>
        </authorList>
    </citation>
    <scope>NUCLEOTIDE SEQUENCE</scope>
    <source>
        <strain evidence="5">CCMP2712</strain>
    </source>
</reference>
<dbReference type="Proteomes" id="UP000011087">
    <property type="component" value="Unassembled WGS sequence"/>
</dbReference>
<evidence type="ECO:0000256" key="2">
    <source>
        <dbReference type="SAM" id="Phobius"/>
    </source>
</evidence>
<evidence type="ECO:0000313" key="3">
    <source>
        <dbReference type="EMBL" id="EKX55110.1"/>
    </source>
</evidence>
<sequence>MLASKIDKEIFREQSMKKVRIPGTNQRRMKRMMTPRTKTLRLTVRTRRITRRETRRITRRTSRRITRRMSRRKKRKKRKKKSLMKYYSLQDYLEIASSKLPSQQSSKWSSDSCTELWPSWDMGRVSINLFFIMRSFSCLLIHTVTRYPKANFKRRAKTLMNTSATETTTYCNMISMEKARGAVQLGKAVDDDEQAVDDEIAADHSKVGFDEILSLSIFAILTATVQFTLSFWLMYDWPGITNWFVFNKCESISYISENIELNKGTASIMVISNDCTELGHTRHHVELRGSIHSGWRD</sequence>
<reference evidence="4" key="3">
    <citation type="submission" date="2016-03" db="UniProtKB">
        <authorList>
            <consortium name="EnsemblProtists"/>
        </authorList>
    </citation>
    <scope>IDENTIFICATION</scope>
</reference>
<organism evidence="3">
    <name type="scientific">Guillardia theta (strain CCMP2712)</name>
    <name type="common">Cryptophyte</name>
    <dbReference type="NCBI Taxonomy" id="905079"/>
    <lineage>
        <taxon>Eukaryota</taxon>
        <taxon>Cryptophyceae</taxon>
        <taxon>Pyrenomonadales</taxon>
        <taxon>Geminigeraceae</taxon>
        <taxon>Guillardia</taxon>
    </lineage>
</organism>
<evidence type="ECO:0000256" key="1">
    <source>
        <dbReference type="SAM" id="MobiDB-lite"/>
    </source>
</evidence>
<accession>L1K3R4</accession>
<dbReference type="GeneID" id="17311698"/>
<dbReference type="EMBL" id="JH992966">
    <property type="protein sequence ID" value="EKX55110.1"/>
    <property type="molecule type" value="Genomic_DNA"/>
</dbReference>
<evidence type="ECO:0000313" key="5">
    <source>
        <dbReference type="Proteomes" id="UP000011087"/>
    </source>
</evidence>